<evidence type="ECO:0000256" key="5">
    <source>
        <dbReference type="ARBA" id="ARBA00022692"/>
    </source>
</evidence>
<dbReference type="Pfam" id="PF03845">
    <property type="entry name" value="Spore_permease"/>
    <property type="match status" value="1"/>
</dbReference>
<feature type="transmembrane region" description="Helical" evidence="8">
    <location>
        <begin position="39"/>
        <end position="61"/>
    </location>
</feature>
<feature type="transmembrane region" description="Helical" evidence="8">
    <location>
        <begin position="332"/>
        <end position="354"/>
    </location>
</feature>
<feature type="transmembrane region" description="Helical" evidence="8">
    <location>
        <begin position="145"/>
        <end position="166"/>
    </location>
</feature>
<feature type="transmembrane region" description="Helical" evidence="8">
    <location>
        <begin position="12"/>
        <end position="33"/>
    </location>
</feature>
<organism evidence="9 10">
    <name type="scientific">Paenibacillus hodogayensis</name>
    <dbReference type="NCBI Taxonomy" id="279208"/>
    <lineage>
        <taxon>Bacteria</taxon>
        <taxon>Bacillati</taxon>
        <taxon>Bacillota</taxon>
        <taxon>Bacilli</taxon>
        <taxon>Bacillales</taxon>
        <taxon>Paenibacillaceae</taxon>
        <taxon>Paenibacillus</taxon>
    </lineage>
</organism>
<feature type="transmembrane region" description="Helical" evidence="8">
    <location>
        <begin position="271"/>
        <end position="290"/>
    </location>
</feature>
<feature type="transmembrane region" description="Helical" evidence="8">
    <location>
        <begin position="215"/>
        <end position="238"/>
    </location>
</feature>
<dbReference type="Proteomes" id="UP001589619">
    <property type="component" value="Unassembled WGS sequence"/>
</dbReference>
<reference evidence="9 10" key="1">
    <citation type="submission" date="2024-09" db="EMBL/GenBank/DDBJ databases">
        <authorList>
            <person name="Sun Q."/>
            <person name="Mori K."/>
        </authorList>
    </citation>
    <scope>NUCLEOTIDE SEQUENCE [LARGE SCALE GENOMIC DNA]</scope>
    <source>
        <strain evidence="9 10">JCM 12520</strain>
    </source>
</reference>
<evidence type="ECO:0000256" key="3">
    <source>
        <dbReference type="ARBA" id="ARBA00022448"/>
    </source>
</evidence>
<evidence type="ECO:0000256" key="1">
    <source>
        <dbReference type="ARBA" id="ARBA00004141"/>
    </source>
</evidence>
<accession>A0ABV5VV40</accession>
<keyword evidence="10" id="KW-1185">Reference proteome</keyword>
<sequence length="366" mass="40690">MQSSRKISVLQMYMVLMLSIGISNHVLLIPILLEAAKRDAWVGALASIVPVALWGFILYVVSRKTRQMAIADWLEKHYGKVTRRLLEAVIVIYLFVAAYVSLSDTVTWTNVSYLPRTPKLVIVLFFILLCCFAALAGMRAIAITAGLLLPAVVLLGDFVALANTQYKDYALLTPLFTHGYEPSLRALGYACCGLFELVLIVLMQHHVSSQIRFRGVMIMTLILVGLTTGPLTGSIALFGPFEAAEQRYPAFEQWRMVTLGKFISHLDFLSIYQWISGSFIRVSLMLFLIPDVTGIKSRKRRSYTLIGLSVVLLVLALLPFSDAKMLQFLSALYFPGIFVLNAGFGLLLFALTLLPAAKRRGKENAD</sequence>
<comment type="caution">
    <text evidence="9">The sequence shown here is derived from an EMBL/GenBank/DDBJ whole genome shotgun (WGS) entry which is preliminary data.</text>
</comment>
<feature type="transmembrane region" description="Helical" evidence="8">
    <location>
        <begin position="120"/>
        <end position="138"/>
    </location>
</feature>
<keyword evidence="3" id="KW-0813">Transport</keyword>
<dbReference type="EMBL" id="JBHMAG010000009">
    <property type="protein sequence ID" value="MFB9752125.1"/>
    <property type="molecule type" value="Genomic_DNA"/>
</dbReference>
<keyword evidence="7 8" id="KW-0472">Membrane</keyword>
<keyword evidence="5 8" id="KW-0812">Transmembrane</keyword>
<evidence type="ECO:0000256" key="8">
    <source>
        <dbReference type="SAM" id="Phobius"/>
    </source>
</evidence>
<name>A0ABV5VV40_9BACL</name>
<proteinExistence type="inferred from homology"/>
<comment type="similarity">
    <text evidence="2">Belongs to the amino acid-polyamine-organocation (APC) superfamily. Spore germination protein (SGP) (TC 2.A.3.9) family.</text>
</comment>
<comment type="subcellular location">
    <subcellularLocation>
        <location evidence="1">Membrane</location>
        <topology evidence="1">Multi-pass membrane protein</topology>
    </subcellularLocation>
</comment>
<evidence type="ECO:0000256" key="4">
    <source>
        <dbReference type="ARBA" id="ARBA00022544"/>
    </source>
</evidence>
<evidence type="ECO:0000313" key="10">
    <source>
        <dbReference type="Proteomes" id="UP001589619"/>
    </source>
</evidence>
<protein>
    <submittedName>
        <fullName evidence="9">Endospore germination permease</fullName>
    </submittedName>
</protein>
<feature type="transmembrane region" description="Helical" evidence="8">
    <location>
        <begin position="186"/>
        <end position="203"/>
    </location>
</feature>
<dbReference type="PANTHER" id="PTHR34975">
    <property type="entry name" value="SPORE GERMINATION PROTEIN A2"/>
    <property type="match status" value="1"/>
</dbReference>
<dbReference type="PANTHER" id="PTHR34975:SF2">
    <property type="entry name" value="SPORE GERMINATION PROTEIN A2"/>
    <property type="match status" value="1"/>
</dbReference>
<keyword evidence="6 8" id="KW-1133">Transmembrane helix</keyword>
<evidence type="ECO:0000256" key="6">
    <source>
        <dbReference type="ARBA" id="ARBA00022989"/>
    </source>
</evidence>
<gene>
    <name evidence="9" type="ORF">ACFFNY_11210</name>
</gene>
<feature type="transmembrane region" description="Helical" evidence="8">
    <location>
        <begin position="81"/>
        <end position="100"/>
    </location>
</feature>
<evidence type="ECO:0000256" key="7">
    <source>
        <dbReference type="ARBA" id="ARBA00023136"/>
    </source>
</evidence>
<dbReference type="NCBIfam" id="TIGR00912">
    <property type="entry name" value="2A0309"/>
    <property type="match status" value="1"/>
</dbReference>
<evidence type="ECO:0000313" key="9">
    <source>
        <dbReference type="EMBL" id="MFB9752125.1"/>
    </source>
</evidence>
<keyword evidence="4" id="KW-0309">Germination</keyword>
<evidence type="ECO:0000256" key="2">
    <source>
        <dbReference type="ARBA" id="ARBA00007998"/>
    </source>
</evidence>
<dbReference type="InterPro" id="IPR004761">
    <property type="entry name" value="Spore_GerAB"/>
</dbReference>
<feature type="transmembrane region" description="Helical" evidence="8">
    <location>
        <begin position="302"/>
        <end position="320"/>
    </location>
</feature>
<dbReference type="RefSeq" id="WP_344910871.1">
    <property type="nucleotide sequence ID" value="NZ_BAAAYO010000010.1"/>
</dbReference>